<dbReference type="EMBL" id="FNCZ01000009">
    <property type="protein sequence ID" value="SDI27518.1"/>
    <property type="molecule type" value="Genomic_DNA"/>
</dbReference>
<dbReference type="STRING" id="262004.SAMN04489796_1098"/>
<dbReference type="RefSeq" id="WP_092469980.1">
    <property type="nucleotide sequence ID" value="NZ_FNCZ01000009.1"/>
</dbReference>
<protein>
    <submittedName>
        <fullName evidence="1">Uncharacterized protein</fullName>
    </submittedName>
</protein>
<organism evidence="1 2">
    <name type="scientific">Winogradskyella thalassocola</name>
    <dbReference type="NCBI Taxonomy" id="262004"/>
    <lineage>
        <taxon>Bacteria</taxon>
        <taxon>Pseudomonadati</taxon>
        <taxon>Bacteroidota</taxon>
        <taxon>Flavobacteriia</taxon>
        <taxon>Flavobacteriales</taxon>
        <taxon>Flavobacteriaceae</taxon>
        <taxon>Winogradskyella</taxon>
    </lineage>
</organism>
<keyword evidence="2" id="KW-1185">Reference proteome</keyword>
<evidence type="ECO:0000313" key="1">
    <source>
        <dbReference type="EMBL" id="SDI27518.1"/>
    </source>
</evidence>
<dbReference type="AlphaFoldDB" id="A0A1G8J8D2"/>
<dbReference type="Proteomes" id="UP000199492">
    <property type="component" value="Unassembled WGS sequence"/>
</dbReference>
<sequence length="82" mass="9578">MIESRKNYRDSRVEFERHLNLLGELMEQGRISIAEGLRNSVDGITKVRYSPNKRIDLNTVNEMARNMAMMAANQTDFEENEE</sequence>
<proteinExistence type="predicted"/>
<reference evidence="2" key="1">
    <citation type="submission" date="2016-10" db="EMBL/GenBank/DDBJ databases">
        <authorList>
            <person name="Varghese N."/>
            <person name="Submissions S."/>
        </authorList>
    </citation>
    <scope>NUCLEOTIDE SEQUENCE [LARGE SCALE GENOMIC DNA]</scope>
    <source>
        <strain evidence="2">DSM 15363</strain>
    </source>
</reference>
<gene>
    <name evidence="1" type="ORF">SAMN04489796_1098</name>
</gene>
<dbReference type="NCBIfam" id="NF041811">
    <property type="entry name" value="Avs1c"/>
    <property type="match status" value="1"/>
</dbReference>
<dbReference type="OrthoDB" id="1269301at2"/>
<accession>A0A1G8J8D2</accession>
<evidence type="ECO:0000313" key="2">
    <source>
        <dbReference type="Proteomes" id="UP000199492"/>
    </source>
</evidence>
<name>A0A1G8J8D2_9FLAO</name>